<dbReference type="Pfam" id="PF05935">
    <property type="entry name" value="Arylsulfotrans"/>
    <property type="match status" value="2"/>
</dbReference>
<evidence type="ECO:0000313" key="3">
    <source>
        <dbReference type="EMBL" id="MCU6726135.1"/>
    </source>
</evidence>
<dbReference type="RefSeq" id="WP_262655405.1">
    <property type="nucleotide sequence ID" value="NZ_JAOQKE010000019.1"/>
</dbReference>
<evidence type="ECO:0000313" key="4">
    <source>
        <dbReference type="Proteomes" id="UP001652338"/>
    </source>
</evidence>
<feature type="signal peptide" evidence="1">
    <location>
        <begin position="1"/>
        <end position="23"/>
    </location>
</feature>
<dbReference type="InterPro" id="IPR010262">
    <property type="entry name" value="Arylsulfotransferase_bact"/>
</dbReference>
<name>A0ABT2SPG3_9FIRM</name>
<sequence>MRKGRVMRAAAILGIMLAAGSAAETKATESRMVLAEEEESETESEMSADDALIEKQNGVDEALQQELENGYTLEDALIVVNPYGTAPLSAMAVFSTEEALGGTVTVKGKSQENDVIGTFEAETDHMVPIYGLYSGQATEVVITLDDGTTTTFSVETEPVNVDLGTIQADMIDESSYDYSELTFVCSVMGALYALDGAGDMRFYTNMGGALGVHLLRNGHLCIPSSEVLHPTYYKDGLLEIDLMGKIYQKYDVPGGQHHDFVELPNGNLLIASDREDFSTVEDYVVEINRKSGKVVWELDMKDLISEEDGQSASMDSDGSEETDWFHNNGLWYDAEHDLVLLSARHKDAIVAVKKEEKELAWILGDPTGWENVDASCFFTPQGETFEWFYAQHNVSLLDNGDICLFDNGTAKVKRADKEKRVSGDEVYSRAVIYRIDTENMTVSQVFQYGKERGADWYSDWISGVESLDGTWEHLWITAGSHLHNEAENRSDYYPKDMFEEGLTKTTHIDQVDNGKLTYELTISGNSYDVLTYRSFRMPLYSEYRGKNTYGYYGQKVTVSGDLKNRAAVLENDAASAQIETTIPVEQTRVATSYAIDQQLQAEQENGYSWEEPMTIVNPYQIAPLTAVILFDTPEACAVRFTVKGKTEAADITGEVEAAVSHRVPVIGLYPGIENTVVLELLDADGNATDSQEVKISTEVLPDQLTDSIYPVKTSGISAYELTMVYGQRTHLPFAYDCMGDIRWYMNIETANYGLYLLSNNRMIWQDTAAYVPNMEKPQSTNLYEMDYLGRAYTMYYLAGGSHHEVIEKEPGGNLLVLTSSLQSHYENVIQEIDRQTGKVVNELVLEDLLDCEYVDRADWVHVNTVSYQPESDTILISARNLESVIKLNWNTKEIQWILCDPRFWEGTEYESYVLQPEGEFVYHFQQHTAYEMEEDMDGNPDTIEISMYDNHYVKERKSKLDYYDNDDASYLLVYSVDEAAGTVRQIKKIPTIYSKITSSMIYDSESGHVFGMCGWVPRAEDKRKGMTYEFDYDTEEILNQFSIKTTFYRACEMQIDYNDLAASMKLEENTIRGELIQPVKVTDPENVTAPQAVISQENVTLHLTGSVLYVGTLDHQVSQIVFRGAEHTYVYDTTQIVLRVADYLQHYEHLPVPLQNLEPDEYNIYVMYQDRWCDTGQNFTKI</sequence>
<comment type="caution">
    <text evidence="3">The sequence shown here is derived from an EMBL/GenBank/DDBJ whole genome shotgun (WGS) entry which is preliminary data.</text>
</comment>
<dbReference type="InterPro" id="IPR038477">
    <property type="entry name" value="ASST_N_sf"/>
</dbReference>
<evidence type="ECO:0000259" key="2">
    <source>
        <dbReference type="Pfam" id="PF17425"/>
    </source>
</evidence>
<proteinExistence type="predicted"/>
<organism evidence="3 4">
    <name type="scientific">Muricoprocola aceti</name>
    <dbReference type="NCBI Taxonomy" id="2981772"/>
    <lineage>
        <taxon>Bacteria</taxon>
        <taxon>Bacillati</taxon>
        <taxon>Bacillota</taxon>
        <taxon>Clostridia</taxon>
        <taxon>Lachnospirales</taxon>
        <taxon>Lachnospiraceae</taxon>
        <taxon>Muricoprocola</taxon>
    </lineage>
</organism>
<protein>
    <submittedName>
        <fullName evidence="3">Aryl-sulfate sulfotransferase</fullName>
    </submittedName>
</protein>
<dbReference type="InterPro" id="IPR053143">
    <property type="entry name" value="Arylsulfate_ST"/>
</dbReference>
<dbReference type="Gene3D" id="2.60.40.3100">
    <property type="entry name" value="Arylsulphate sulphotransferase monomer, N-terminal domain"/>
    <property type="match status" value="2"/>
</dbReference>
<evidence type="ECO:0000256" key="1">
    <source>
        <dbReference type="SAM" id="SignalP"/>
    </source>
</evidence>
<gene>
    <name evidence="3" type="ORF">OCV47_12425</name>
</gene>
<keyword evidence="4" id="KW-1185">Reference proteome</keyword>
<feature type="chain" id="PRO_5045484918" evidence="1">
    <location>
        <begin position="24"/>
        <end position="1182"/>
    </location>
</feature>
<dbReference type="PANTHER" id="PTHR35340">
    <property type="entry name" value="PQQ ENZYME REPEAT PROTEIN-RELATED"/>
    <property type="match status" value="1"/>
</dbReference>
<dbReference type="Pfam" id="PF17425">
    <property type="entry name" value="Arylsulfotran_N"/>
    <property type="match status" value="2"/>
</dbReference>
<reference evidence="3 4" key="1">
    <citation type="journal article" date="2021" name="ISME Commun">
        <title>Automated analysis of genomic sequences facilitates high-throughput and comprehensive description of bacteria.</title>
        <authorList>
            <person name="Hitch T.C.A."/>
        </authorList>
    </citation>
    <scope>NUCLEOTIDE SEQUENCE [LARGE SCALE GENOMIC DNA]</scope>
    <source>
        <strain evidence="3 4">Sanger_29</strain>
    </source>
</reference>
<feature type="domain" description="Arylsulfotransferase N-terminal" evidence="2">
    <location>
        <begin position="614"/>
        <end position="697"/>
    </location>
</feature>
<feature type="domain" description="Arylsulfotransferase N-terminal" evidence="2">
    <location>
        <begin position="77"/>
        <end position="153"/>
    </location>
</feature>
<dbReference type="EMBL" id="JAOQKE010000019">
    <property type="protein sequence ID" value="MCU6726135.1"/>
    <property type="molecule type" value="Genomic_DNA"/>
</dbReference>
<dbReference type="SUPFAM" id="SSF69322">
    <property type="entry name" value="Tricorn protease domain 2"/>
    <property type="match status" value="1"/>
</dbReference>
<dbReference type="InterPro" id="IPR035391">
    <property type="entry name" value="Arylsulfotran_N"/>
</dbReference>
<keyword evidence="1" id="KW-0732">Signal</keyword>
<accession>A0ABT2SPG3</accession>
<dbReference type="PANTHER" id="PTHR35340:SF10">
    <property type="entry name" value="CYTOPLASMIC PROTEIN"/>
    <property type="match status" value="1"/>
</dbReference>
<dbReference type="Proteomes" id="UP001652338">
    <property type="component" value="Unassembled WGS sequence"/>
</dbReference>